<sequence>MAAAAPVNRLPAEVLSEIFILLKSTIDAEMPPYGAQFLDLTLGRVCSQWRDVAYRLTPALWKELKIDINQCSDANGCAFVQEWLARVGQKDINSN</sequence>
<dbReference type="OrthoDB" id="3221235at2759"/>
<dbReference type="Gene3D" id="1.20.1280.50">
    <property type="match status" value="1"/>
</dbReference>
<accession>A0A9P3PJI1</accession>
<protein>
    <recommendedName>
        <fullName evidence="1">F-box domain-containing protein</fullName>
    </recommendedName>
</protein>
<dbReference type="InterPro" id="IPR001810">
    <property type="entry name" value="F-box_dom"/>
</dbReference>
<proteinExistence type="predicted"/>
<evidence type="ECO:0000313" key="3">
    <source>
        <dbReference type="Proteomes" id="UP001063166"/>
    </source>
</evidence>
<gene>
    <name evidence="2" type="ORF">LshimejAT787_0308870</name>
</gene>
<dbReference type="Proteomes" id="UP001063166">
    <property type="component" value="Unassembled WGS sequence"/>
</dbReference>
<reference evidence="2" key="1">
    <citation type="submission" date="2022-07" db="EMBL/GenBank/DDBJ databases">
        <title>The genome of Lyophyllum shimeji provides insight into the initial evolution of ectomycorrhizal fungal genome.</title>
        <authorList>
            <person name="Kobayashi Y."/>
            <person name="Shibata T."/>
            <person name="Hirakawa H."/>
            <person name="Shigenobu S."/>
            <person name="Nishiyama T."/>
            <person name="Yamada A."/>
            <person name="Hasebe M."/>
            <person name="Kawaguchi M."/>
        </authorList>
    </citation>
    <scope>NUCLEOTIDE SEQUENCE</scope>
    <source>
        <strain evidence="2">AT787</strain>
    </source>
</reference>
<organism evidence="2 3">
    <name type="scientific">Lyophyllum shimeji</name>
    <name type="common">Hon-shimeji</name>
    <name type="synonym">Tricholoma shimeji</name>
    <dbReference type="NCBI Taxonomy" id="47721"/>
    <lineage>
        <taxon>Eukaryota</taxon>
        <taxon>Fungi</taxon>
        <taxon>Dikarya</taxon>
        <taxon>Basidiomycota</taxon>
        <taxon>Agaricomycotina</taxon>
        <taxon>Agaricomycetes</taxon>
        <taxon>Agaricomycetidae</taxon>
        <taxon>Agaricales</taxon>
        <taxon>Tricholomatineae</taxon>
        <taxon>Lyophyllaceae</taxon>
        <taxon>Lyophyllum</taxon>
    </lineage>
</organism>
<name>A0A9P3PJI1_LYOSH</name>
<evidence type="ECO:0000313" key="2">
    <source>
        <dbReference type="EMBL" id="GLB36599.1"/>
    </source>
</evidence>
<keyword evidence="3" id="KW-1185">Reference proteome</keyword>
<dbReference type="Pfam" id="PF12937">
    <property type="entry name" value="F-box-like"/>
    <property type="match status" value="1"/>
</dbReference>
<evidence type="ECO:0000259" key="1">
    <source>
        <dbReference type="Pfam" id="PF12937"/>
    </source>
</evidence>
<dbReference type="EMBL" id="BRPK01000003">
    <property type="protein sequence ID" value="GLB36599.1"/>
    <property type="molecule type" value="Genomic_DNA"/>
</dbReference>
<dbReference type="AlphaFoldDB" id="A0A9P3PJI1"/>
<feature type="domain" description="F-box" evidence="1">
    <location>
        <begin position="8"/>
        <end position="64"/>
    </location>
</feature>
<comment type="caution">
    <text evidence="2">The sequence shown here is derived from an EMBL/GenBank/DDBJ whole genome shotgun (WGS) entry which is preliminary data.</text>
</comment>